<feature type="compositionally biased region" description="Low complexity" evidence="1">
    <location>
        <begin position="351"/>
        <end position="364"/>
    </location>
</feature>
<gene>
    <name evidence="2" type="ORF">BU14_0431s0008</name>
</gene>
<dbReference type="GO" id="GO:0030041">
    <property type="term" value="P:actin filament polymerization"/>
    <property type="evidence" value="ECO:0007669"/>
    <property type="project" value="TreeGrafter"/>
</dbReference>
<evidence type="ECO:0000313" key="2">
    <source>
        <dbReference type="EMBL" id="OSX72484.1"/>
    </source>
</evidence>
<dbReference type="PANTHER" id="PTHR45691:SF6">
    <property type="entry name" value="PROTEIN DIAPHANOUS"/>
    <property type="match status" value="1"/>
</dbReference>
<organism evidence="2 3">
    <name type="scientific">Porphyra umbilicalis</name>
    <name type="common">Purple laver</name>
    <name type="synonym">Red alga</name>
    <dbReference type="NCBI Taxonomy" id="2786"/>
    <lineage>
        <taxon>Eukaryota</taxon>
        <taxon>Rhodophyta</taxon>
        <taxon>Bangiophyceae</taxon>
        <taxon>Bangiales</taxon>
        <taxon>Bangiaceae</taxon>
        <taxon>Porphyra</taxon>
    </lineage>
</organism>
<feature type="compositionally biased region" description="Basic residues" evidence="1">
    <location>
        <begin position="430"/>
        <end position="449"/>
    </location>
</feature>
<feature type="compositionally biased region" description="Basic and acidic residues" evidence="1">
    <location>
        <begin position="271"/>
        <end position="286"/>
    </location>
</feature>
<feature type="compositionally biased region" description="Pro residues" evidence="1">
    <location>
        <begin position="103"/>
        <end position="118"/>
    </location>
</feature>
<feature type="region of interest" description="Disordered" evidence="1">
    <location>
        <begin position="254"/>
        <end position="461"/>
    </location>
</feature>
<dbReference type="Proteomes" id="UP000218209">
    <property type="component" value="Unassembled WGS sequence"/>
</dbReference>
<protein>
    <submittedName>
        <fullName evidence="2">Uncharacterized protein</fullName>
    </submittedName>
</protein>
<reference evidence="2 3" key="1">
    <citation type="submission" date="2017-03" db="EMBL/GenBank/DDBJ databases">
        <title>WGS assembly of Porphyra umbilicalis.</title>
        <authorList>
            <person name="Brawley S.H."/>
            <person name="Blouin N.A."/>
            <person name="Ficko-Blean E."/>
            <person name="Wheeler G.L."/>
            <person name="Lohr M."/>
            <person name="Goodson H.V."/>
            <person name="Jenkins J.W."/>
            <person name="Blaby-Haas C.E."/>
            <person name="Helliwell K.E."/>
            <person name="Chan C."/>
            <person name="Marriage T."/>
            <person name="Bhattacharya D."/>
            <person name="Klein A.S."/>
            <person name="Badis Y."/>
            <person name="Brodie J."/>
            <person name="Cao Y."/>
            <person name="Collen J."/>
            <person name="Dittami S.M."/>
            <person name="Gachon C.M."/>
            <person name="Green B.R."/>
            <person name="Karpowicz S."/>
            <person name="Kim J.W."/>
            <person name="Kudahl U."/>
            <person name="Lin S."/>
            <person name="Michel G."/>
            <person name="Mittag M."/>
            <person name="Olson B.J."/>
            <person name="Pangilinan J."/>
            <person name="Peng Y."/>
            <person name="Qiu H."/>
            <person name="Shu S."/>
            <person name="Singer J.T."/>
            <person name="Smith A.G."/>
            <person name="Sprecher B.N."/>
            <person name="Wagner V."/>
            <person name="Wang W."/>
            <person name="Wang Z.-Y."/>
            <person name="Yan J."/>
            <person name="Yarish C."/>
            <person name="Zoeuner-Riek S."/>
            <person name="Zhuang Y."/>
            <person name="Zou Y."/>
            <person name="Lindquist E.A."/>
            <person name="Grimwood J."/>
            <person name="Barry K."/>
            <person name="Rokhsar D.S."/>
            <person name="Schmutz J."/>
            <person name="Stiller J.W."/>
            <person name="Grossman A.R."/>
            <person name="Prochnik S.E."/>
        </authorList>
    </citation>
    <scope>NUCLEOTIDE SEQUENCE [LARGE SCALE GENOMIC DNA]</scope>
    <source>
        <strain evidence="2">4086291</strain>
    </source>
</reference>
<accession>A0A1X6NV26</accession>
<dbReference type="InterPro" id="IPR051412">
    <property type="entry name" value="Formin_Homology_Diaphanous_sf"/>
</dbReference>
<feature type="compositionally biased region" description="Pro residues" evidence="1">
    <location>
        <begin position="332"/>
        <end position="342"/>
    </location>
</feature>
<feature type="compositionally biased region" description="Basic residues" evidence="1">
    <location>
        <begin position="311"/>
        <end position="321"/>
    </location>
</feature>
<evidence type="ECO:0000313" key="3">
    <source>
        <dbReference type="Proteomes" id="UP000218209"/>
    </source>
</evidence>
<name>A0A1X6NV26_PORUM</name>
<feature type="compositionally biased region" description="Gly residues" evidence="1">
    <location>
        <begin position="254"/>
        <end position="268"/>
    </location>
</feature>
<sequence length="461" mass="46978">MVACVPLAHALADVNAFHAEAAARGAPTTLVLSVTLEALGAGEVGELAAVLLGGLEGGYRPPNVISGVPPIAALPARWGVDTWVDTNDRDTKLAALAAQVGASPPPPPVRAAAPPPPRGGSARAAAPVGPAGAGRTSPPPPPPPPPPTGGRGGAHAPRSDRNSLYVLGWTLTPSRADVLGRLASGNRAPPPLAAAAAGMNAAFPPWAARHGRALAATVNVVFMDFLGGGDAAAVAAAARRGGRVPAAEVVRRGGGGGGVKGGGGGCAWGDGPKRGAREGNHQPEARRTRRTARVGLGAPPPGPARAGGARQSRHRHRRSHSHPCGAARRPRQPAPPPSPPPHAGTLRAPIPHARTPPTLPARRAAAARDRARRPPPCHAPRAAAGRPNAQHSRRRAAAPDAATRHAHCRRVDAVGGTPPARGVRGGRPPPRQRRRHGRGGGRRRGRPRRPYGNIFLDIQPL</sequence>
<proteinExistence type="predicted"/>
<dbReference type="EMBL" id="KV919058">
    <property type="protein sequence ID" value="OSX72484.1"/>
    <property type="molecule type" value="Genomic_DNA"/>
</dbReference>
<feature type="compositionally biased region" description="Low complexity" evidence="1">
    <location>
        <begin position="119"/>
        <end position="136"/>
    </location>
</feature>
<feature type="region of interest" description="Disordered" evidence="1">
    <location>
        <begin position="99"/>
        <end position="160"/>
    </location>
</feature>
<dbReference type="GO" id="GO:0005884">
    <property type="term" value="C:actin filament"/>
    <property type="evidence" value="ECO:0007669"/>
    <property type="project" value="TreeGrafter"/>
</dbReference>
<dbReference type="PANTHER" id="PTHR45691">
    <property type="entry name" value="PROTEIN DIAPHANOUS"/>
    <property type="match status" value="1"/>
</dbReference>
<dbReference type="AlphaFoldDB" id="A0A1X6NV26"/>
<keyword evidence="3" id="KW-1185">Reference proteome</keyword>
<evidence type="ECO:0000256" key="1">
    <source>
        <dbReference type="SAM" id="MobiDB-lite"/>
    </source>
</evidence>
<feature type="compositionally biased region" description="Pro residues" evidence="1">
    <location>
        <begin position="137"/>
        <end position="148"/>
    </location>
</feature>